<feature type="domain" description="Nucleotidyl transferase" evidence="10">
    <location>
        <begin position="21"/>
        <end position="96"/>
    </location>
</feature>
<keyword evidence="4 11" id="KW-0396">Initiation factor</keyword>
<accession>A0A1U7LMM5</accession>
<comment type="subcellular location">
    <subcellularLocation>
        <location evidence="1">Cytoplasm</location>
        <location evidence="1">Cytosol</location>
    </subcellularLocation>
</comment>
<comment type="similarity">
    <text evidence="2">Belongs to the eIF-2B gamma/epsilon subunits family.</text>
</comment>
<sequence length="132" mass="14608">MLFESKETLKPLSTAVEFQTIIFAGFGNNLYPLTEESNLPKALLPIANEPLITYPLRWCEQAGLQACLVVCHAESYAQILAFVRNEYLGPLKISIESAGKISDSHGTGDVLRRLKHKIKALLIRDPPSDAID</sequence>
<dbReference type="GO" id="GO:0005085">
    <property type="term" value="F:guanyl-nucleotide exchange factor activity"/>
    <property type="evidence" value="ECO:0007669"/>
    <property type="project" value="TreeGrafter"/>
</dbReference>
<evidence type="ECO:0000256" key="6">
    <source>
        <dbReference type="ARBA" id="ARBA00044196"/>
    </source>
</evidence>
<evidence type="ECO:0000256" key="3">
    <source>
        <dbReference type="ARBA" id="ARBA00022490"/>
    </source>
</evidence>
<dbReference type="PANTHER" id="PTHR45989:SF1">
    <property type="entry name" value="TRANSLATION INITIATION FACTOR EIF-2B SUBUNIT GAMMA"/>
    <property type="match status" value="1"/>
</dbReference>
<evidence type="ECO:0000256" key="9">
    <source>
        <dbReference type="ARBA" id="ARBA00046432"/>
    </source>
</evidence>
<dbReference type="Gene3D" id="3.90.550.10">
    <property type="entry name" value="Spore Coat Polysaccharide Biosynthesis Protein SpsA, Chain A"/>
    <property type="match status" value="1"/>
</dbReference>
<dbReference type="InterPro" id="IPR051960">
    <property type="entry name" value="eIF2B_gamma"/>
</dbReference>
<evidence type="ECO:0000313" key="11">
    <source>
        <dbReference type="EMBL" id="OLL23920.1"/>
    </source>
</evidence>
<gene>
    <name evidence="11" type="ORF">NEOLI_004692</name>
</gene>
<dbReference type="OrthoDB" id="10250549at2759"/>
<evidence type="ECO:0000259" key="10">
    <source>
        <dbReference type="Pfam" id="PF00483"/>
    </source>
</evidence>
<dbReference type="GO" id="GO:0005851">
    <property type="term" value="C:eukaryotic translation initiation factor 2B complex"/>
    <property type="evidence" value="ECO:0007669"/>
    <property type="project" value="TreeGrafter"/>
</dbReference>
<dbReference type="GO" id="GO:0005829">
    <property type="term" value="C:cytosol"/>
    <property type="evidence" value="ECO:0007669"/>
    <property type="project" value="UniProtKB-SubCell"/>
</dbReference>
<organism evidence="11 12">
    <name type="scientific">Neolecta irregularis (strain DAH-3)</name>
    <dbReference type="NCBI Taxonomy" id="1198029"/>
    <lineage>
        <taxon>Eukaryota</taxon>
        <taxon>Fungi</taxon>
        <taxon>Dikarya</taxon>
        <taxon>Ascomycota</taxon>
        <taxon>Taphrinomycotina</taxon>
        <taxon>Neolectales</taxon>
        <taxon>Neolectaceae</taxon>
        <taxon>Neolecta</taxon>
    </lineage>
</organism>
<dbReference type="SUPFAM" id="SSF53448">
    <property type="entry name" value="Nucleotide-diphospho-sugar transferases"/>
    <property type="match status" value="1"/>
</dbReference>
<reference evidence="11 12" key="1">
    <citation type="submission" date="2016-04" db="EMBL/GenBank/DDBJ databases">
        <title>Evolutionary innovation and constraint leading to complex multicellularity in the Ascomycota.</title>
        <authorList>
            <person name="Cisse O."/>
            <person name="Nguyen A."/>
            <person name="Hewitt D.A."/>
            <person name="Jedd G."/>
            <person name="Stajich J.E."/>
        </authorList>
    </citation>
    <scope>NUCLEOTIDE SEQUENCE [LARGE SCALE GENOMIC DNA]</scope>
    <source>
        <strain evidence="11 12">DAH-3</strain>
    </source>
</reference>
<dbReference type="PANTHER" id="PTHR45989">
    <property type="entry name" value="TRANSLATION INITIATION FACTOR EIF-2B SUBUNIT GAMMA"/>
    <property type="match status" value="1"/>
</dbReference>
<proteinExistence type="inferred from homology"/>
<name>A0A1U7LMM5_NEOID</name>
<evidence type="ECO:0000256" key="1">
    <source>
        <dbReference type="ARBA" id="ARBA00004514"/>
    </source>
</evidence>
<evidence type="ECO:0000256" key="4">
    <source>
        <dbReference type="ARBA" id="ARBA00022540"/>
    </source>
</evidence>
<dbReference type="GO" id="GO:0003743">
    <property type="term" value="F:translation initiation factor activity"/>
    <property type="evidence" value="ECO:0007669"/>
    <property type="project" value="UniProtKB-KW"/>
</dbReference>
<protein>
    <recommendedName>
        <fullName evidence="6">Translation initiation factor eIF2B subunit gamma</fullName>
    </recommendedName>
    <alternativeName>
        <fullName evidence="7">eIF2B GDP-GTP exchange factor subunit gamma</fullName>
    </alternativeName>
</protein>
<evidence type="ECO:0000256" key="8">
    <source>
        <dbReference type="ARBA" id="ARBA00045373"/>
    </source>
</evidence>
<keyword evidence="3" id="KW-0963">Cytoplasm</keyword>
<evidence type="ECO:0000256" key="5">
    <source>
        <dbReference type="ARBA" id="ARBA00022917"/>
    </source>
</evidence>
<dbReference type="Proteomes" id="UP000186594">
    <property type="component" value="Unassembled WGS sequence"/>
</dbReference>
<dbReference type="Pfam" id="PF00483">
    <property type="entry name" value="NTP_transferase"/>
    <property type="match status" value="1"/>
</dbReference>
<dbReference type="EMBL" id="LXFE01001091">
    <property type="protein sequence ID" value="OLL23920.1"/>
    <property type="molecule type" value="Genomic_DNA"/>
</dbReference>
<keyword evidence="12" id="KW-1185">Reference proteome</keyword>
<dbReference type="InterPro" id="IPR005835">
    <property type="entry name" value="NTP_transferase_dom"/>
</dbReference>
<comment type="caution">
    <text evidence="11">The sequence shown here is derived from an EMBL/GenBank/DDBJ whole genome shotgun (WGS) entry which is preliminary data.</text>
</comment>
<comment type="subunit">
    <text evidence="9">Component of the translation initiation factor 2B (eIF2B) complex which is a heterodecamer of two sets of five different subunits: alpha, beta, gamma, delta and epsilon. Subunits alpha, beta and delta comprise a regulatory subcomplex and subunits epsilon and gamma comprise a catalytic subcomplex. Within the complex, the hexameric regulatory complex resides at the center, with the two heterodimeric catalytic subcomplexes bound on opposite sides.</text>
</comment>
<keyword evidence="5" id="KW-0648">Protein biosynthesis</keyword>
<evidence type="ECO:0000313" key="12">
    <source>
        <dbReference type="Proteomes" id="UP000186594"/>
    </source>
</evidence>
<evidence type="ECO:0000256" key="2">
    <source>
        <dbReference type="ARBA" id="ARBA00007878"/>
    </source>
</evidence>
<dbReference type="AlphaFoldDB" id="A0A1U7LMM5"/>
<dbReference type="InterPro" id="IPR029044">
    <property type="entry name" value="Nucleotide-diphossugar_trans"/>
</dbReference>
<evidence type="ECO:0000256" key="7">
    <source>
        <dbReference type="ARBA" id="ARBA00044229"/>
    </source>
</evidence>
<dbReference type="STRING" id="1198029.A0A1U7LMM5"/>
<comment type="function">
    <text evidence="8">Acts as a component of the translation initiation factor 2B (eIF2B) complex, which catalyzes the exchange of GDP for GTP on the eukaryotic initiation factor 2 (eIF2) complex gamma subunit. Its guanine nucleotide exchange factor activity is repressed when bound to eIF2 complex phosphorylated on the alpha subunit, thereby limiting the amount of methionyl-initiator methionine tRNA available to the ribosome and consequently global translation is repressed.</text>
</comment>
<dbReference type="GO" id="GO:0002183">
    <property type="term" value="P:cytoplasmic translational initiation"/>
    <property type="evidence" value="ECO:0007669"/>
    <property type="project" value="TreeGrafter"/>
</dbReference>